<feature type="region of interest" description="Disordered" evidence="1">
    <location>
        <begin position="1"/>
        <end position="23"/>
    </location>
</feature>
<sequence length="343" mass="36545">MIRRRTTPTASQGPDHEQDRDRGLFQGAVIGRRSLASAAGVGIIAAGVAACSNEDPLAKDSESAKGGDSSASDGGGKSGAIVVGSQQYYSNEIIAELFAQALESAGAKVERQYQIGQREVYVPELKKGSLDVMPEYLGNLLQYLDEKAAKGTAEDLAEGLSSALPDGLRALPYAKATDQDSYSTTQEFASQNSLKEIGDLAGQKDLKIAANPEFEERPYGPKGAKSQYDVDISVVPVSDSGGPLTLKALMDGKVQIADIYTADPSIVKNDLVVLEDPKVMVLPENVVPIVSEKVDDKGAAAIKKVTDALTTEELIKLNTRSVDDKTDSKTIAKDWLEKKKLLK</sequence>
<dbReference type="Pfam" id="PF04069">
    <property type="entry name" value="OpuAC"/>
    <property type="match status" value="1"/>
</dbReference>
<dbReference type="InterPro" id="IPR007210">
    <property type="entry name" value="ABC_Gly_betaine_transp_sub-bd"/>
</dbReference>
<dbReference type="CDD" id="cd13606">
    <property type="entry name" value="PBP2_ProX_like"/>
    <property type="match status" value="1"/>
</dbReference>
<organism evidence="3 4">
    <name type="scientific">Brachybacterium endophyticum</name>
    <dbReference type="NCBI Taxonomy" id="2182385"/>
    <lineage>
        <taxon>Bacteria</taxon>
        <taxon>Bacillati</taxon>
        <taxon>Actinomycetota</taxon>
        <taxon>Actinomycetes</taxon>
        <taxon>Micrococcales</taxon>
        <taxon>Dermabacteraceae</taxon>
        <taxon>Brachybacterium</taxon>
    </lineage>
</organism>
<feature type="domain" description="ABC-type glycine betaine transport system substrate-binding" evidence="2">
    <location>
        <begin position="80"/>
        <end position="338"/>
    </location>
</feature>
<dbReference type="RefSeq" id="WP_109275940.1">
    <property type="nucleotide sequence ID" value="NZ_QFKX01000003.1"/>
</dbReference>
<dbReference type="GO" id="GO:0043190">
    <property type="term" value="C:ATP-binding cassette (ABC) transporter complex"/>
    <property type="evidence" value="ECO:0007669"/>
    <property type="project" value="InterPro"/>
</dbReference>
<feature type="compositionally biased region" description="Basic and acidic residues" evidence="1">
    <location>
        <begin position="56"/>
        <end position="65"/>
    </location>
</feature>
<keyword evidence="4" id="KW-1185">Reference proteome</keyword>
<proteinExistence type="predicted"/>
<name>A0A2U2RK02_9MICO</name>
<dbReference type="SUPFAM" id="SSF53850">
    <property type="entry name" value="Periplasmic binding protein-like II"/>
    <property type="match status" value="1"/>
</dbReference>
<dbReference type="GO" id="GO:0022857">
    <property type="term" value="F:transmembrane transporter activity"/>
    <property type="evidence" value="ECO:0007669"/>
    <property type="project" value="InterPro"/>
</dbReference>
<dbReference type="AlphaFoldDB" id="A0A2U2RK02"/>
<protein>
    <submittedName>
        <fullName evidence="3">Glycine/betaine ABC transporter</fullName>
    </submittedName>
</protein>
<dbReference type="Proteomes" id="UP000245590">
    <property type="component" value="Unassembled WGS sequence"/>
</dbReference>
<evidence type="ECO:0000313" key="4">
    <source>
        <dbReference type="Proteomes" id="UP000245590"/>
    </source>
</evidence>
<dbReference type="Gene3D" id="3.40.190.10">
    <property type="entry name" value="Periplasmic binding protein-like II"/>
    <property type="match status" value="1"/>
</dbReference>
<feature type="region of interest" description="Disordered" evidence="1">
    <location>
        <begin position="55"/>
        <end position="77"/>
    </location>
</feature>
<evidence type="ECO:0000256" key="1">
    <source>
        <dbReference type="SAM" id="MobiDB-lite"/>
    </source>
</evidence>
<dbReference type="EMBL" id="QFKX01000003">
    <property type="protein sequence ID" value="PWH06193.1"/>
    <property type="molecule type" value="Genomic_DNA"/>
</dbReference>
<gene>
    <name evidence="3" type="ORF">DEO23_10385</name>
</gene>
<feature type="compositionally biased region" description="Basic and acidic residues" evidence="1">
    <location>
        <begin position="14"/>
        <end position="23"/>
    </location>
</feature>
<accession>A0A2U2RK02</accession>
<dbReference type="Gene3D" id="3.40.190.120">
    <property type="entry name" value="Osmoprotection protein (prox), domain 2"/>
    <property type="match status" value="1"/>
</dbReference>
<comment type="caution">
    <text evidence="3">The sequence shown here is derived from an EMBL/GenBank/DDBJ whole genome shotgun (WGS) entry which is preliminary data.</text>
</comment>
<evidence type="ECO:0000313" key="3">
    <source>
        <dbReference type="EMBL" id="PWH06193.1"/>
    </source>
</evidence>
<evidence type="ECO:0000259" key="2">
    <source>
        <dbReference type="Pfam" id="PF04069"/>
    </source>
</evidence>
<dbReference type="OrthoDB" id="9781705at2"/>
<reference evidence="3 4" key="1">
    <citation type="submission" date="2018-05" db="EMBL/GenBank/DDBJ databases">
        <title>Brachybacterium sp. M1HQ-2T, whole genome shotgun sequence.</title>
        <authorList>
            <person name="Tuo L."/>
        </authorList>
    </citation>
    <scope>NUCLEOTIDE SEQUENCE [LARGE SCALE GENOMIC DNA]</scope>
    <source>
        <strain evidence="3 4">M1HQ-2</strain>
    </source>
</reference>